<protein>
    <recommendedName>
        <fullName evidence="1">bAvd-like domain-containing protein</fullName>
    </recommendedName>
</protein>
<evidence type="ECO:0000313" key="3">
    <source>
        <dbReference type="Proteomes" id="UP000177190"/>
    </source>
</evidence>
<accession>A0A1G2HR60</accession>
<feature type="domain" description="bAvd-like" evidence="1">
    <location>
        <begin position="28"/>
        <end position="131"/>
    </location>
</feature>
<proteinExistence type="predicted"/>
<feature type="non-terminal residue" evidence="2">
    <location>
        <position position="157"/>
    </location>
</feature>
<dbReference type="Gene3D" id="1.20.1440.60">
    <property type="entry name" value="23S rRNA-intervening sequence"/>
    <property type="match status" value="1"/>
</dbReference>
<sequence length="157" mass="17893">MFQNDFHNINNNGAFNPPNQTFGLGIIQKLVSAYKLWHEFLVKFPKHSKHTLGAKIDFLFLETIEFTLTAIYVPKPLKLSLIEKNINKIDLLKFFLQLSWETKTMDNKNYAILSEEVFDLGKIMGGWKKKISQKNPPYFKGGKKVSVADGGETAVLA</sequence>
<dbReference type="EMBL" id="MHOM01000017">
    <property type="protein sequence ID" value="OGZ64967.1"/>
    <property type="molecule type" value="Genomic_DNA"/>
</dbReference>
<dbReference type="Proteomes" id="UP000177190">
    <property type="component" value="Unassembled WGS sequence"/>
</dbReference>
<evidence type="ECO:0000313" key="2">
    <source>
        <dbReference type="EMBL" id="OGZ64967.1"/>
    </source>
</evidence>
<gene>
    <name evidence="2" type="ORF">A2812_01675</name>
</gene>
<dbReference type="STRING" id="1802200.A2812_01675"/>
<dbReference type="AlphaFoldDB" id="A0A1G2HR60"/>
<dbReference type="Pfam" id="PF22296">
    <property type="entry name" value="bAvd"/>
    <property type="match status" value="1"/>
</dbReference>
<dbReference type="CDD" id="cd16376">
    <property type="entry name" value="Avd_like"/>
    <property type="match status" value="1"/>
</dbReference>
<organism evidence="2 3">
    <name type="scientific">Candidatus Staskawiczbacteria bacterium RIFCSPHIGHO2_01_FULL_36_16</name>
    <dbReference type="NCBI Taxonomy" id="1802200"/>
    <lineage>
        <taxon>Bacteria</taxon>
        <taxon>Candidatus Staskawicziibacteriota</taxon>
    </lineage>
</organism>
<evidence type="ECO:0000259" key="1">
    <source>
        <dbReference type="Pfam" id="PF22296"/>
    </source>
</evidence>
<dbReference type="InterPro" id="IPR055360">
    <property type="entry name" value="bAvd"/>
</dbReference>
<reference evidence="2 3" key="1">
    <citation type="journal article" date="2016" name="Nat. Commun.">
        <title>Thousands of microbial genomes shed light on interconnected biogeochemical processes in an aquifer system.</title>
        <authorList>
            <person name="Anantharaman K."/>
            <person name="Brown C.T."/>
            <person name="Hug L.A."/>
            <person name="Sharon I."/>
            <person name="Castelle C.J."/>
            <person name="Probst A.J."/>
            <person name="Thomas B.C."/>
            <person name="Singh A."/>
            <person name="Wilkins M.J."/>
            <person name="Karaoz U."/>
            <person name="Brodie E.L."/>
            <person name="Williams K.H."/>
            <person name="Hubbard S.S."/>
            <person name="Banfield J.F."/>
        </authorList>
    </citation>
    <scope>NUCLEOTIDE SEQUENCE [LARGE SCALE GENOMIC DNA]</scope>
</reference>
<dbReference type="InterPro" id="IPR036583">
    <property type="entry name" value="23S_rRNA_IVS_sf"/>
</dbReference>
<comment type="caution">
    <text evidence="2">The sequence shown here is derived from an EMBL/GenBank/DDBJ whole genome shotgun (WGS) entry which is preliminary data.</text>
</comment>
<name>A0A1G2HR60_9BACT</name>